<name>A0A545TSX6_9PROT</name>
<evidence type="ECO:0000313" key="2">
    <source>
        <dbReference type="EMBL" id="TQV80312.1"/>
    </source>
</evidence>
<evidence type="ECO:0008006" key="4">
    <source>
        <dbReference type="Google" id="ProtNLM"/>
    </source>
</evidence>
<dbReference type="EMBL" id="VHSH01000003">
    <property type="protein sequence ID" value="TQV80312.1"/>
    <property type="molecule type" value="Genomic_DNA"/>
</dbReference>
<protein>
    <recommendedName>
        <fullName evidence="4">Lipoprotein</fullName>
    </recommendedName>
</protein>
<dbReference type="PROSITE" id="PS51257">
    <property type="entry name" value="PROKAR_LIPOPROTEIN"/>
    <property type="match status" value="1"/>
</dbReference>
<sequence length="128" mass="13584">MKIFGVLAALWAAFLLSACSTTPVPEPPPAPVVAQPACKTPSQIVAEVPADISVLAYLTGSRAIAFMNAYNEMPPRSFIRADEVLILQKAGVTSVAVLRFMGGCAQRFGIHPRKLVRDLMAEAFGPSA</sequence>
<gene>
    <name evidence="2" type="ORF">FKG95_08950</name>
</gene>
<evidence type="ECO:0000313" key="3">
    <source>
        <dbReference type="Proteomes" id="UP000315252"/>
    </source>
</evidence>
<dbReference type="Proteomes" id="UP000315252">
    <property type="component" value="Unassembled WGS sequence"/>
</dbReference>
<accession>A0A545TSX6</accession>
<comment type="caution">
    <text evidence="2">The sequence shown here is derived from an EMBL/GenBank/DDBJ whole genome shotgun (WGS) entry which is preliminary data.</text>
</comment>
<organism evidence="2 3">
    <name type="scientific">Denitrobaculum tricleocarpae</name>
    <dbReference type="NCBI Taxonomy" id="2591009"/>
    <lineage>
        <taxon>Bacteria</taxon>
        <taxon>Pseudomonadati</taxon>
        <taxon>Pseudomonadota</taxon>
        <taxon>Alphaproteobacteria</taxon>
        <taxon>Rhodospirillales</taxon>
        <taxon>Rhodospirillaceae</taxon>
        <taxon>Denitrobaculum</taxon>
    </lineage>
</organism>
<feature type="chain" id="PRO_5021945192" description="Lipoprotein" evidence="1">
    <location>
        <begin position="21"/>
        <end position="128"/>
    </location>
</feature>
<evidence type="ECO:0000256" key="1">
    <source>
        <dbReference type="SAM" id="SignalP"/>
    </source>
</evidence>
<dbReference type="AlphaFoldDB" id="A0A545TSX6"/>
<keyword evidence="1" id="KW-0732">Signal</keyword>
<proteinExistence type="predicted"/>
<reference evidence="2 3" key="1">
    <citation type="submission" date="2019-06" db="EMBL/GenBank/DDBJ databases">
        <title>Whole genome sequence for Rhodospirillaceae sp. R148.</title>
        <authorList>
            <person name="Wang G."/>
        </authorList>
    </citation>
    <scope>NUCLEOTIDE SEQUENCE [LARGE SCALE GENOMIC DNA]</scope>
    <source>
        <strain evidence="2 3">R148</strain>
    </source>
</reference>
<dbReference type="RefSeq" id="WP_142896025.1">
    <property type="nucleotide sequence ID" value="NZ_ML660054.1"/>
</dbReference>
<feature type="signal peptide" evidence="1">
    <location>
        <begin position="1"/>
        <end position="20"/>
    </location>
</feature>
<keyword evidence="3" id="KW-1185">Reference proteome</keyword>